<organism evidence="7 8">
    <name type="scientific">Herbidospora galbida</name>
    <dbReference type="NCBI Taxonomy" id="2575442"/>
    <lineage>
        <taxon>Bacteria</taxon>
        <taxon>Bacillati</taxon>
        <taxon>Actinomycetota</taxon>
        <taxon>Actinomycetes</taxon>
        <taxon>Streptosporangiales</taxon>
        <taxon>Streptosporangiaceae</taxon>
        <taxon>Herbidospora</taxon>
    </lineage>
</organism>
<comment type="subcellular location">
    <subcellularLocation>
        <location evidence="1">Cell envelope</location>
    </subcellularLocation>
</comment>
<dbReference type="Proteomes" id="UP000308705">
    <property type="component" value="Unassembled WGS sequence"/>
</dbReference>
<dbReference type="AlphaFoldDB" id="A0A4U3MD02"/>
<dbReference type="GO" id="GO:0005886">
    <property type="term" value="C:plasma membrane"/>
    <property type="evidence" value="ECO:0007669"/>
    <property type="project" value="TreeGrafter"/>
</dbReference>
<dbReference type="InterPro" id="IPR014755">
    <property type="entry name" value="Cu-Rt/internalin_Ig-like"/>
</dbReference>
<sequence length="230" mass="24152">MTHLITRLRFTVIGAERLCPSRRPGRVRKVTLTRPGLTLPFVRFLTVPLVLLAVLLLPLPASAHNVLKSSDPADGATVSRLDRVTLTFDQPVRPDFAELALTGPDGARYEAGLTVRDEVVTATVKPLPSGGAYVIGWQIVSNDGHPVTGTIRFTYAPSGAGTPTGAAATLAPAPGAVSAPIPAASGGSWVWGLLVFALLLLALSTWVLHRHESRPRGAGSASPAHDRTLA</sequence>
<keyword evidence="8" id="KW-1185">Reference proteome</keyword>
<keyword evidence="3" id="KW-0732">Signal</keyword>
<dbReference type="GO" id="GO:0042597">
    <property type="term" value="C:periplasmic space"/>
    <property type="evidence" value="ECO:0007669"/>
    <property type="project" value="InterPro"/>
</dbReference>
<feature type="transmembrane region" description="Helical" evidence="5">
    <location>
        <begin position="189"/>
        <end position="208"/>
    </location>
</feature>
<keyword evidence="2" id="KW-0479">Metal-binding</keyword>
<dbReference type="OrthoDB" id="5242236at2"/>
<dbReference type="SUPFAM" id="SSF81296">
    <property type="entry name" value="E set domains"/>
    <property type="match status" value="1"/>
</dbReference>
<accession>A0A4U3MD02</accession>
<feature type="domain" description="CopC" evidence="6">
    <location>
        <begin position="64"/>
        <end position="154"/>
    </location>
</feature>
<dbReference type="InterPro" id="IPR007348">
    <property type="entry name" value="CopC_dom"/>
</dbReference>
<dbReference type="InterPro" id="IPR032694">
    <property type="entry name" value="CopC/D"/>
</dbReference>
<reference evidence="7 8" key="1">
    <citation type="submission" date="2019-04" db="EMBL/GenBank/DDBJ databases">
        <title>Herbidospora sp. NEAU-GS14.nov., a novel actinomycete isolated from soil.</title>
        <authorList>
            <person name="Han L."/>
        </authorList>
    </citation>
    <scope>NUCLEOTIDE SEQUENCE [LARGE SCALE GENOMIC DNA]</scope>
    <source>
        <strain evidence="7 8">NEAU-GS14</strain>
    </source>
</reference>
<dbReference type="GO" id="GO:0005507">
    <property type="term" value="F:copper ion binding"/>
    <property type="evidence" value="ECO:0007669"/>
    <property type="project" value="InterPro"/>
</dbReference>
<keyword evidence="5" id="KW-0812">Transmembrane</keyword>
<proteinExistence type="predicted"/>
<evidence type="ECO:0000313" key="7">
    <source>
        <dbReference type="EMBL" id="TKK85637.1"/>
    </source>
</evidence>
<evidence type="ECO:0000313" key="8">
    <source>
        <dbReference type="Proteomes" id="UP000308705"/>
    </source>
</evidence>
<dbReference type="GO" id="GO:0046688">
    <property type="term" value="P:response to copper ion"/>
    <property type="evidence" value="ECO:0007669"/>
    <property type="project" value="InterPro"/>
</dbReference>
<comment type="caution">
    <text evidence="7">The sequence shown here is derived from an EMBL/GenBank/DDBJ whole genome shotgun (WGS) entry which is preliminary data.</text>
</comment>
<feature type="transmembrane region" description="Helical" evidence="5">
    <location>
        <begin position="36"/>
        <end position="59"/>
    </location>
</feature>
<dbReference type="GO" id="GO:0006825">
    <property type="term" value="P:copper ion transport"/>
    <property type="evidence" value="ECO:0007669"/>
    <property type="project" value="InterPro"/>
</dbReference>
<keyword evidence="4" id="KW-0186">Copper</keyword>
<evidence type="ECO:0000259" key="6">
    <source>
        <dbReference type="Pfam" id="PF04234"/>
    </source>
</evidence>
<dbReference type="InterPro" id="IPR014756">
    <property type="entry name" value="Ig_E-set"/>
</dbReference>
<protein>
    <submittedName>
        <fullName evidence="7">Copper resistance protein CopC</fullName>
    </submittedName>
</protein>
<keyword evidence="5" id="KW-1133">Transmembrane helix</keyword>
<dbReference type="PANTHER" id="PTHR34820">
    <property type="entry name" value="INNER MEMBRANE PROTEIN YEBZ"/>
    <property type="match status" value="1"/>
</dbReference>
<dbReference type="GO" id="GO:0030313">
    <property type="term" value="C:cell envelope"/>
    <property type="evidence" value="ECO:0007669"/>
    <property type="project" value="UniProtKB-SubCell"/>
</dbReference>
<dbReference type="PANTHER" id="PTHR34820:SF4">
    <property type="entry name" value="INNER MEMBRANE PROTEIN YEBZ"/>
    <property type="match status" value="1"/>
</dbReference>
<name>A0A4U3MD02_9ACTN</name>
<evidence type="ECO:0000256" key="5">
    <source>
        <dbReference type="SAM" id="Phobius"/>
    </source>
</evidence>
<evidence type="ECO:0000256" key="1">
    <source>
        <dbReference type="ARBA" id="ARBA00004196"/>
    </source>
</evidence>
<evidence type="ECO:0000256" key="2">
    <source>
        <dbReference type="ARBA" id="ARBA00022723"/>
    </source>
</evidence>
<dbReference type="EMBL" id="SZQA01000026">
    <property type="protein sequence ID" value="TKK85637.1"/>
    <property type="molecule type" value="Genomic_DNA"/>
</dbReference>
<evidence type="ECO:0000256" key="3">
    <source>
        <dbReference type="ARBA" id="ARBA00022729"/>
    </source>
</evidence>
<evidence type="ECO:0000256" key="4">
    <source>
        <dbReference type="ARBA" id="ARBA00023008"/>
    </source>
</evidence>
<gene>
    <name evidence="7" type="ORF">FDA94_24925</name>
</gene>
<dbReference type="Pfam" id="PF04234">
    <property type="entry name" value="CopC"/>
    <property type="match status" value="1"/>
</dbReference>
<keyword evidence="5" id="KW-0472">Membrane</keyword>
<dbReference type="Gene3D" id="2.60.40.1220">
    <property type="match status" value="1"/>
</dbReference>